<dbReference type="PANTHER" id="PTHR30050:SF4">
    <property type="entry name" value="ATP-BINDING PROTEIN RV3427C IN INSERTION SEQUENCE-RELATED"/>
    <property type="match status" value="1"/>
</dbReference>
<dbReference type="RefSeq" id="WP_225903739.1">
    <property type="nucleotide sequence ID" value="NZ_AP023368.1"/>
</dbReference>
<dbReference type="KEGG" id="acht:bsdcttw_46690"/>
<sequence length="282" mass="32625">MSDIENQVPVTEFEQLLQELEKSHLTSLQPKPESNKCPYGCDENGFIWTTAQNGTDMAKECVCRKKKVESKRITFANIPDAFKGMMLENFHNDIYRQDNSRRDINILLKAIRLYLEQIESHKATGKGLYIYSDVKGSGKTRMAASIANELMKNHDTRVKFATSSKIVQEIKNTFDKETRSCTQSELISALCTAEVLIIDDFGIEKISDFVNENFYNIINERYNNNKITIYTSNYSQQDLPYEDRIKSRVKEKTFILHFPEESVRDYIADNDNVNLINGLRRN</sequence>
<reference evidence="2 3" key="2">
    <citation type="submission" date="2020-08" db="EMBL/GenBank/DDBJ databases">
        <authorList>
            <person name="Ueki A."/>
            <person name="Tonouchi A."/>
        </authorList>
    </citation>
    <scope>NUCLEOTIDE SEQUENCE [LARGE SCALE GENOMIC DNA]</scope>
    <source>
        <strain evidence="2 3">CTTW</strain>
    </source>
</reference>
<evidence type="ECO:0000313" key="2">
    <source>
        <dbReference type="EMBL" id="BCK01629.1"/>
    </source>
</evidence>
<dbReference type="AlphaFoldDB" id="A0A7M3SAL1"/>
<dbReference type="SUPFAM" id="SSF52540">
    <property type="entry name" value="P-loop containing nucleoside triphosphate hydrolases"/>
    <property type="match status" value="1"/>
</dbReference>
<feature type="domain" description="Chromosomal replication initiator protein DnaA ATPAse" evidence="1">
    <location>
        <begin position="127"/>
        <end position="250"/>
    </location>
</feature>
<organism evidence="2 3">
    <name type="scientific">Anaerocolumna chitinilytica</name>
    <dbReference type="NCBI Taxonomy" id="1727145"/>
    <lineage>
        <taxon>Bacteria</taxon>
        <taxon>Bacillati</taxon>
        <taxon>Bacillota</taxon>
        <taxon>Clostridia</taxon>
        <taxon>Lachnospirales</taxon>
        <taxon>Lachnospiraceae</taxon>
        <taxon>Anaerocolumna</taxon>
    </lineage>
</organism>
<name>A0A7M3SAL1_9FIRM</name>
<keyword evidence="3" id="KW-1185">Reference proteome</keyword>
<accession>A0A7M3SAL1</accession>
<evidence type="ECO:0000313" key="3">
    <source>
        <dbReference type="Proteomes" id="UP000515703"/>
    </source>
</evidence>
<dbReference type="Gene3D" id="3.40.50.300">
    <property type="entry name" value="P-loop containing nucleotide triphosphate hydrolases"/>
    <property type="match status" value="1"/>
</dbReference>
<protein>
    <recommendedName>
        <fullName evidence="1">Chromosomal replication initiator protein DnaA ATPAse domain-containing protein</fullName>
    </recommendedName>
</protein>
<proteinExistence type="predicted"/>
<dbReference type="Pfam" id="PF00308">
    <property type="entry name" value="Bac_DnaA"/>
    <property type="match status" value="1"/>
</dbReference>
<dbReference type="PANTHER" id="PTHR30050">
    <property type="entry name" value="CHROMOSOMAL REPLICATION INITIATOR PROTEIN DNAA"/>
    <property type="match status" value="1"/>
</dbReference>
<dbReference type="InterPro" id="IPR013317">
    <property type="entry name" value="DnaA_dom"/>
</dbReference>
<dbReference type="EMBL" id="AP023368">
    <property type="protein sequence ID" value="BCK01629.1"/>
    <property type="molecule type" value="Genomic_DNA"/>
</dbReference>
<gene>
    <name evidence="2" type="ORF">bsdcttw_46690</name>
</gene>
<reference evidence="2 3" key="1">
    <citation type="submission" date="2020-08" db="EMBL/GenBank/DDBJ databases">
        <title>Draft genome sequencing of an Anaerocolumna strain isolated from anoxic soil subjected to BSD treatment.</title>
        <authorList>
            <person name="Uek A."/>
            <person name="Tonouchi A."/>
        </authorList>
    </citation>
    <scope>NUCLEOTIDE SEQUENCE [LARGE SCALE GENOMIC DNA]</scope>
    <source>
        <strain evidence="2 3">CTTW</strain>
    </source>
</reference>
<dbReference type="Proteomes" id="UP000515703">
    <property type="component" value="Chromosome"/>
</dbReference>
<evidence type="ECO:0000259" key="1">
    <source>
        <dbReference type="Pfam" id="PF00308"/>
    </source>
</evidence>
<dbReference type="InterPro" id="IPR027417">
    <property type="entry name" value="P-loop_NTPase"/>
</dbReference>
<dbReference type="GO" id="GO:0006260">
    <property type="term" value="P:DNA replication"/>
    <property type="evidence" value="ECO:0007669"/>
    <property type="project" value="TreeGrafter"/>
</dbReference>